<comment type="caution">
    <text evidence="11">The sequence shown here is derived from an EMBL/GenBank/DDBJ whole genome shotgun (WGS) entry which is preliminary data.</text>
</comment>
<dbReference type="RefSeq" id="WP_053399991.1">
    <property type="nucleotide sequence ID" value="NZ_LILC01000002.1"/>
</dbReference>
<comment type="catalytic activity">
    <reaction evidence="7">
        <text>L-threonyl-[protein] + ATP = O-phospho-L-threonyl-[protein] + ADP + H(+)</text>
        <dbReference type="Rhea" id="RHEA:46608"/>
        <dbReference type="Rhea" id="RHEA-COMP:11060"/>
        <dbReference type="Rhea" id="RHEA-COMP:11605"/>
        <dbReference type="ChEBI" id="CHEBI:15378"/>
        <dbReference type="ChEBI" id="CHEBI:30013"/>
        <dbReference type="ChEBI" id="CHEBI:30616"/>
        <dbReference type="ChEBI" id="CHEBI:61977"/>
        <dbReference type="ChEBI" id="CHEBI:456216"/>
        <dbReference type="EC" id="2.7.11.1"/>
    </reaction>
</comment>
<dbReference type="InterPro" id="IPR020635">
    <property type="entry name" value="Tyr_kinase_cat_dom"/>
</dbReference>
<evidence type="ECO:0000256" key="9">
    <source>
        <dbReference type="PROSITE-ProRule" id="PRU10141"/>
    </source>
</evidence>
<dbReference type="EC" id="2.7.11.1" evidence="1"/>
<keyword evidence="5" id="KW-0418">Kinase</keyword>
<dbReference type="SUPFAM" id="SSF56112">
    <property type="entry name" value="Protein kinase-like (PK-like)"/>
    <property type="match status" value="1"/>
</dbReference>
<evidence type="ECO:0000256" key="8">
    <source>
        <dbReference type="ARBA" id="ARBA00048679"/>
    </source>
</evidence>
<evidence type="ECO:0000256" key="7">
    <source>
        <dbReference type="ARBA" id="ARBA00047899"/>
    </source>
</evidence>
<proteinExistence type="predicted"/>
<evidence type="ECO:0000256" key="3">
    <source>
        <dbReference type="ARBA" id="ARBA00022679"/>
    </source>
</evidence>
<gene>
    <name evidence="11" type="ORF">AMD01_03535</name>
</gene>
<dbReference type="PROSITE" id="PS00107">
    <property type="entry name" value="PROTEIN_KINASE_ATP"/>
    <property type="match status" value="1"/>
</dbReference>
<dbReference type="PROSITE" id="PS50011">
    <property type="entry name" value="PROTEIN_KINASE_DOM"/>
    <property type="match status" value="1"/>
</dbReference>
<dbReference type="SMART" id="SM00219">
    <property type="entry name" value="TyrKc"/>
    <property type="match status" value="1"/>
</dbReference>
<evidence type="ECO:0000256" key="5">
    <source>
        <dbReference type="ARBA" id="ARBA00022777"/>
    </source>
</evidence>
<dbReference type="Pfam" id="PF00069">
    <property type="entry name" value="Pkinase"/>
    <property type="match status" value="1"/>
</dbReference>
<dbReference type="PANTHER" id="PTHR43895:SF32">
    <property type="entry name" value="SERINE_THREONINE-PROTEIN KINASE CHK1"/>
    <property type="match status" value="1"/>
</dbReference>
<dbReference type="InterPro" id="IPR011009">
    <property type="entry name" value="Kinase-like_dom_sf"/>
</dbReference>
<keyword evidence="3" id="KW-0808">Transferase</keyword>
<protein>
    <recommendedName>
        <fullName evidence="1">non-specific serine/threonine protein kinase</fullName>
        <ecNumber evidence="1">2.7.11.1</ecNumber>
    </recommendedName>
</protein>
<dbReference type="STRING" id="284581.AMD01_03535"/>
<evidence type="ECO:0000259" key="10">
    <source>
        <dbReference type="PROSITE" id="PS50011"/>
    </source>
</evidence>
<keyword evidence="2" id="KW-0723">Serine/threonine-protein kinase</keyword>
<name>A0A0M0LJC9_9BACI</name>
<dbReference type="AlphaFoldDB" id="A0A0M0LJC9"/>
<sequence>MSWFYQLYEYVKDRPLKEGDVIDHQYKIQTLLGMGSYGITYVATDLVTDESVVLKQLRPTKQKLERGKRSFQYECELLGFIQHPQIPSLHRSVQDKKGSFLIMDYVKGHTFEDLIFRDDRRYSESESLTILLKVIDVVSDLHDQGIVHRDLRIPNIIDVGGTIHIIDFGLARWKHDTDPDIHTYDVEKRLMRSVTVKSDIYALGHFLLFLLYSSYETEGTEEKSWEQELPLSVPLKQIIRRMLQIEGEYESIGDLQVDVLHYLPITK</sequence>
<evidence type="ECO:0000256" key="2">
    <source>
        <dbReference type="ARBA" id="ARBA00022527"/>
    </source>
</evidence>
<dbReference type="Proteomes" id="UP000037558">
    <property type="component" value="Unassembled WGS sequence"/>
</dbReference>
<evidence type="ECO:0000256" key="6">
    <source>
        <dbReference type="ARBA" id="ARBA00022840"/>
    </source>
</evidence>
<dbReference type="GO" id="GO:0007165">
    <property type="term" value="P:signal transduction"/>
    <property type="evidence" value="ECO:0007669"/>
    <property type="project" value="TreeGrafter"/>
</dbReference>
<dbReference type="EMBL" id="LILC01000002">
    <property type="protein sequence ID" value="KOO50818.1"/>
    <property type="molecule type" value="Genomic_DNA"/>
</dbReference>
<dbReference type="GO" id="GO:0005524">
    <property type="term" value="F:ATP binding"/>
    <property type="evidence" value="ECO:0007669"/>
    <property type="project" value="UniProtKB-UniRule"/>
</dbReference>
<dbReference type="OrthoDB" id="9788659at2"/>
<evidence type="ECO:0000313" key="12">
    <source>
        <dbReference type="Proteomes" id="UP000037558"/>
    </source>
</evidence>
<keyword evidence="6 9" id="KW-0067">ATP-binding</keyword>
<dbReference type="InterPro" id="IPR017441">
    <property type="entry name" value="Protein_kinase_ATP_BS"/>
</dbReference>
<dbReference type="PATRIC" id="fig|284581.3.peg.1001"/>
<feature type="binding site" evidence="9">
    <location>
        <position position="55"/>
    </location>
    <ligand>
        <name>ATP</name>
        <dbReference type="ChEBI" id="CHEBI:30616"/>
    </ligand>
</feature>
<accession>A0A0M0LJC9</accession>
<dbReference type="GO" id="GO:0004713">
    <property type="term" value="F:protein tyrosine kinase activity"/>
    <property type="evidence" value="ECO:0007669"/>
    <property type="project" value="InterPro"/>
</dbReference>
<organism evidence="11 12">
    <name type="scientific">Priestia koreensis</name>
    <dbReference type="NCBI Taxonomy" id="284581"/>
    <lineage>
        <taxon>Bacteria</taxon>
        <taxon>Bacillati</taxon>
        <taxon>Bacillota</taxon>
        <taxon>Bacilli</taxon>
        <taxon>Bacillales</taxon>
        <taxon>Bacillaceae</taxon>
        <taxon>Priestia</taxon>
    </lineage>
</organism>
<evidence type="ECO:0000256" key="1">
    <source>
        <dbReference type="ARBA" id="ARBA00012513"/>
    </source>
</evidence>
<dbReference type="GO" id="GO:0004674">
    <property type="term" value="F:protein serine/threonine kinase activity"/>
    <property type="evidence" value="ECO:0007669"/>
    <property type="project" value="UniProtKB-KW"/>
</dbReference>
<dbReference type="Gene3D" id="1.10.510.10">
    <property type="entry name" value="Transferase(Phosphotransferase) domain 1"/>
    <property type="match status" value="1"/>
</dbReference>
<feature type="domain" description="Protein kinase" evidence="10">
    <location>
        <begin position="26"/>
        <end position="267"/>
    </location>
</feature>
<evidence type="ECO:0000313" key="11">
    <source>
        <dbReference type="EMBL" id="KOO50818.1"/>
    </source>
</evidence>
<dbReference type="PANTHER" id="PTHR43895">
    <property type="entry name" value="CALCIUM/CALMODULIN-DEPENDENT PROTEIN KINASE KINASE-RELATED"/>
    <property type="match status" value="1"/>
</dbReference>
<reference evidence="12" key="1">
    <citation type="submission" date="2015-08" db="EMBL/GenBank/DDBJ databases">
        <title>Fjat-14210 dsm16467.</title>
        <authorList>
            <person name="Liu B."/>
            <person name="Wang J."/>
            <person name="Zhu Y."/>
            <person name="Liu G."/>
            <person name="Chen Q."/>
            <person name="Chen Z."/>
            <person name="Lan J."/>
            <person name="Che J."/>
            <person name="Ge C."/>
            <person name="Shi H."/>
            <person name="Pan Z."/>
            <person name="Liu X."/>
        </authorList>
    </citation>
    <scope>NUCLEOTIDE SEQUENCE [LARGE SCALE GENOMIC DNA]</scope>
    <source>
        <strain evidence="12">DSM 16467</strain>
    </source>
</reference>
<dbReference type="InterPro" id="IPR000719">
    <property type="entry name" value="Prot_kinase_dom"/>
</dbReference>
<keyword evidence="4 9" id="KW-0547">Nucleotide-binding</keyword>
<comment type="catalytic activity">
    <reaction evidence="8">
        <text>L-seryl-[protein] + ATP = O-phospho-L-seryl-[protein] + ADP + H(+)</text>
        <dbReference type="Rhea" id="RHEA:17989"/>
        <dbReference type="Rhea" id="RHEA-COMP:9863"/>
        <dbReference type="Rhea" id="RHEA-COMP:11604"/>
        <dbReference type="ChEBI" id="CHEBI:15378"/>
        <dbReference type="ChEBI" id="CHEBI:29999"/>
        <dbReference type="ChEBI" id="CHEBI:30616"/>
        <dbReference type="ChEBI" id="CHEBI:83421"/>
        <dbReference type="ChEBI" id="CHEBI:456216"/>
        <dbReference type="EC" id="2.7.11.1"/>
    </reaction>
</comment>
<evidence type="ECO:0000256" key="4">
    <source>
        <dbReference type="ARBA" id="ARBA00022741"/>
    </source>
</evidence>
<keyword evidence="12" id="KW-1185">Reference proteome</keyword>